<feature type="active site" description="Proton acceptor" evidence="7">
    <location>
        <position position="174"/>
    </location>
</feature>
<dbReference type="EC" id="5.3.1.1" evidence="7 8"/>
<proteinExistence type="inferred from homology"/>
<dbReference type="InterPro" id="IPR013785">
    <property type="entry name" value="Aldolase_TIM"/>
</dbReference>
<comment type="pathway">
    <text evidence="1 7 8">Carbohydrate degradation; glycolysis; D-glyceraldehyde 3-phosphate from glycerone phosphate: step 1/1.</text>
</comment>
<sequence>MRTIIAANWKMFKTRADAASCAVDLARGLEGGLPAGREVLIFPPYTALTVVAEAVAKTPGLAVGGQNVYPESEGAFTGEISPAMLRDAGASWVLAGHSERRSLFCEDPAFVARKTVFALEQGLNVMLCVGETLTQREAGHLEAVLEAQLAPVCAALPPALTGEALARRLAVAYEPVWAIGTGKVAGPPEVQEAHAVTRALLHRALGDAAVQLPILYGGSVKPANAATLLGLDNVDGLLVGGASLEAQSFLQIVFC</sequence>
<evidence type="ECO:0000256" key="6">
    <source>
        <dbReference type="ARBA" id="ARBA00023235"/>
    </source>
</evidence>
<keyword evidence="10" id="KW-1185">Reference proteome</keyword>
<dbReference type="PROSITE" id="PS00171">
    <property type="entry name" value="TIM_1"/>
    <property type="match status" value="1"/>
</dbReference>
<dbReference type="Gene3D" id="3.20.20.70">
    <property type="entry name" value="Aldolase class I"/>
    <property type="match status" value="1"/>
</dbReference>
<dbReference type="GO" id="GO:0004807">
    <property type="term" value="F:triose-phosphate isomerase activity"/>
    <property type="evidence" value="ECO:0007669"/>
    <property type="project" value="UniProtKB-UniRule"/>
</dbReference>
<comment type="pathway">
    <text evidence="7 8">Carbohydrate biosynthesis; gluconeogenesis.</text>
</comment>
<comment type="similarity">
    <text evidence="2 7 8">Belongs to the triosephosphate isomerase family.</text>
</comment>
<dbReference type="GO" id="GO:0019563">
    <property type="term" value="P:glycerol catabolic process"/>
    <property type="evidence" value="ECO:0007669"/>
    <property type="project" value="TreeGrafter"/>
</dbReference>
<comment type="catalytic activity">
    <reaction evidence="7 8">
        <text>D-glyceraldehyde 3-phosphate = dihydroxyacetone phosphate</text>
        <dbReference type="Rhea" id="RHEA:18585"/>
        <dbReference type="ChEBI" id="CHEBI:57642"/>
        <dbReference type="ChEBI" id="CHEBI:59776"/>
        <dbReference type="EC" id="5.3.1.1"/>
    </reaction>
</comment>
<comment type="subunit">
    <text evidence="7 8">Homodimer.</text>
</comment>
<dbReference type="SUPFAM" id="SSF51351">
    <property type="entry name" value="Triosephosphate isomerase (TIM)"/>
    <property type="match status" value="1"/>
</dbReference>
<protein>
    <recommendedName>
        <fullName evidence="7 8">Triosephosphate isomerase</fullName>
        <shortName evidence="7">TIM</shortName>
        <shortName evidence="7">TPI</shortName>
        <ecNumber evidence="7 8">5.3.1.1</ecNumber>
    </recommendedName>
    <alternativeName>
        <fullName evidence="7">Triose-phosphate isomerase</fullName>
    </alternativeName>
</protein>
<comment type="caution">
    <text evidence="9">The sequence shown here is derived from an EMBL/GenBank/DDBJ whole genome shotgun (WGS) entry which is preliminary data.</text>
</comment>
<dbReference type="InterPro" id="IPR035990">
    <property type="entry name" value="TIM_sf"/>
</dbReference>
<evidence type="ECO:0000313" key="9">
    <source>
        <dbReference type="EMBL" id="TBH81153.1"/>
    </source>
</evidence>
<evidence type="ECO:0000256" key="3">
    <source>
        <dbReference type="ARBA" id="ARBA00022432"/>
    </source>
</evidence>
<dbReference type="Pfam" id="PF00121">
    <property type="entry name" value="TIM"/>
    <property type="match status" value="1"/>
</dbReference>
<dbReference type="UniPathway" id="UPA00138"/>
<dbReference type="CDD" id="cd00311">
    <property type="entry name" value="TIM"/>
    <property type="match status" value="1"/>
</dbReference>
<dbReference type="GO" id="GO:0005829">
    <property type="term" value="C:cytosol"/>
    <property type="evidence" value="ECO:0007669"/>
    <property type="project" value="TreeGrafter"/>
</dbReference>
<feature type="binding site" evidence="7">
    <location>
        <begin position="8"/>
        <end position="10"/>
    </location>
    <ligand>
        <name>substrate</name>
    </ligand>
</feature>
<evidence type="ECO:0000256" key="4">
    <source>
        <dbReference type="ARBA" id="ARBA00022490"/>
    </source>
</evidence>
<feature type="active site" description="Electrophile" evidence="7">
    <location>
        <position position="97"/>
    </location>
</feature>
<dbReference type="PROSITE" id="PS51440">
    <property type="entry name" value="TIM_2"/>
    <property type="match status" value="1"/>
</dbReference>
<keyword evidence="4 7" id="KW-0963">Cytoplasm</keyword>
<evidence type="ECO:0000256" key="1">
    <source>
        <dbReference type="ARBA" id="ARBA00004680"/>
    </source>
</evidence>
<dbReference type="GO" id="GO:0006094">
    <property type="term" value="P:gluconeogenesis"/>
    <property type="evidence" value="ECO:0007669"/>
    <property type="project" value="UniProtKB-UniRule"/>
</dbReference>
<dbReference type="PANTHER" id="PTHR21139">
    <property type="entry name" value="TRIOSEPHOSPHATE ISOMERASE"/>
    <property type="match status" value="1"/>
</dbReference>
<dbReference type="FunFam" id="3.20.20.70:FF:000016">
    <property type="entry name" value="Triosephosphate isomerase"/>
    <property type="match status" value="1"/>
</dbReference>
<dbReference type="InterPro" id="IPR022896">
    <property type="entry name" value="TrioseP_Isoase_bac/euk"/>
</dbReference>
<evidence type="ECO:0000256" key="7">
    <source>
        <dbReference type="HAMAP-Rule" id="MF_00147"/>
    </source>
</evidence>
<dbReference type="NCBIfam" id="TIGR00419">
    <property type="entry name" value="tim"/>
    <property type="match status" value="1"/>
</dbReference>
<evidence type="ECO:0000256" key="8">
    <source>
        <dbReference type="RuleBase" id="RU363013"/>
    </source>
</evidence>
<reference evidence="9 10" key="1">
    <citation type="submission" date="2018-12" db="EMBL/GenBank/DDBJ databases">
        <title>First genome draft of Desulfovibrio legallis sp. nov.</title>
        <authorList>
            <person name="Ben Dhia O."/>
            <person name="Najjari A."/>
            <person name="Ferjani R."/>
            <person name="Fhoula I."/>
            <person name="Fardeau M.-L."/>
            <person name="Boudabbous A."/>
            <person name="Ouzari H.I."/>
        </authorList>
    </citation>
    <scope>NUCLEOTIDE SEQUENCE [LARGE SCALE GENOMIC DNA]</scope>
    <source>
        <strain evidence="9 10">H1T</strain>
    </source>
</reference>
<dbReference type="InterPro" id="IPR020861">
    <property type="entry name" value="Triosephosphate_isomerase_AS"/>
</dbReference>
<dbReference type="EMBL" id="SIXC01000003">
    <property type="protein sequence ID" value="TBH81153.1"/>
    <property type="molecule type" value="Genomic_DNA"/>
</dbReference>
<feature type="binding site" evidence="7">
    <location>
        <position position="180"/>
    </location>
    <ligand>
        <name>substrate</name>
    </ligand>
</feature>
<gene>
    <name evidence="7" type="primary">tpiA</name>
    <name evidence="9" type="ORF">EB812_03445</name>
</gene>
<comment type="function">
    <text evidence="7">Involved in the gluconeogenesis. Catalyzes stereospecifically the conversion of dihydroxyacetone phosphate (DHAP) to D-glyceraldehyde-3-phosphate (G3P).</text>
</comment>
<keyword evidence="6 7" id="KW-0413">Isomerase</keyword>
<dbReference type="Proteomes" id="UP000292919">
    <property type="component" value="Unassembled WGS sequence"/>
</dbReference>
<dbReference type="GO" id="GO:0046166">
    <property type="term" value="P:glyceraldehyde-3-phosphate biosynthetic process"/>
    <property type="evidence" value="ECO:0007669"/>
    <property type="project" value="TreeGrafter"/>
</dbReference>
<dbReference type="PANTHER" id="PTHR21139:SF42">
    <property type="entry name" value="TRIOSEPHOSPHATE ISOMERASE"/>
    <property type="match status" value="1"/>
</dbReference>
<dbReference type="InterPro" id="IPR000652">
    <property type="entry name" value="Triosephosphate_isomerase"/>
</dbReference>
<keyword evidence="3 7" id="KW-0312">Gluconeogenesis</keyword>
<dbReference type="UniPathway" id="UPA00109">
    <property type="reaction ID" value="UER00189"/>
</dbReference>
<dbReference type="HAMAP" id="MF_00147_B">
    <property type="entry name" value="TIM_B"/>
    <property type="match status" value="1"/>
</dbReference>
<feature type="binding site" evidence="7">
    <location>
        <position position="219"/>
    </location>
    <ligand>
        <name>substrate</name>
    </ligand>
</feature>
<feature type="binding site" evidence="7">
    <location>
        <begin position="240"/>
        <end position="241"/>
    </location>
    <ligand>
        <name>substrate</name>
    </ligand>
</feature>
<dbReference type="AlphaFoldDB" id="A0A6H3FE66"/>
<organism evidence="9 10">
    <name type="scientific">Desulfovibrio legallii</name>
    <dbReference type="NCBI Taxonomy" id="571438"/>
    <lineage>
        <taxon>Bacteria</taxon>
        <taxon>Pseudomonadati</taxon>
        <taxon>Thermodesulfobacteriota</taxon>
        <taxon>Desulfovibrionia</taxon>
        <taxon>Desulfovibrionales</taxon>
        <taxon>Desulfovibrionaceae</taxon>
        <taxon>Desulfovibrio</taxon>
    </lineage>
</organism>
<accession>A0A6H3FE66</accession>
<evidence type="ECO:0000313" key="10">
    <source>
        <dbReference type="Proteomes" id="UP000292919"/>
    </source>
</evidence>
<name>A0A6H3FE66_9BACT</name>
<dbReference type="GO" id="GO:0006096">
    <property type="term" value="P:glycolytic process"/>
    <property type="evidence" value="ECO:0007669"/>
    <property type="project" value="UniProtKB-UniRule"/>
</dbReference>
<evidence type="ECO:0000256" key="2">
    <source>
        <dbReference type="ARBA" id="ARBA00007422"/>
    </source>
</evidence>
<comment type="subcellular location">
    <subcellularLocation>
        <location evidence="7 8">Cytoplasm</location>
    </subcellularLocation>
</comment>
<evidence type="ECO:0000256" key="5">
    <source>
        <dbReference type="ARBA" id="ARBA00023152"/>
    </source>
</evidence>
<dbReference type="RefSeq" id="WP_118230014.1">
    <property type="nucleotide sequence ID" value="NZ_DBFBQU010000300.1"/>
</dbReference>
<keyword evidence="5 7" id="KW-0324">Glycolysis</keyword>